<dbReference type="VEuPathDB" id="FungiDB:NECHADRAFT_87729"/>
<evidence type="ECO:0000256" key="1">
    <source>
        <dbReference type="ARBA" id="ARBA00004141"/>
    </source>
</evidence>
<dbReference type="KEGG" id="nhe:NECHADRAFT_87729"/>
<dbReference type="InParanoid" id="C7Z2V4"/>
<evidence type="ECO:0000259" key="7">
    <source>
        <dbReference type="Pfam" id="PF20684"/>
    </source>
</evidence>
<dbReference type="OrthoDB" id="4941178at2759"/>
<evidence type="ECO:0000256" key="3">
    <source>
        <dbReference type="ARBA" id="ARBA00022989"/>
    </source>
</evidence>
<keyword evidence="3 6" id="KW-1133">Transmembrane helix</keyword>
<evidence type="ECO:0000313" key="9">
    <source>
        <dbReference type="Proteomes" id="UP000005206"/>
    </source>
</evidence>
<evidence type="ECO:0000256" key="5">
    <source>
        <dbReference type="ARBA" id="ARBA00038359"/>
    </source>
</evidence>
<feature type="domain" description="Rhodopsin" evidence="7">
    <location>
        <begin position="90"/>
        <end position="213"/>
    </location>
</feature>
<dbReference type="PANTHER" id="PTHR33048:SF64">
    <property type="entry name" value="INTEGRAL MEMBRANE PROTEIN"/>
    <property type="match status" value="1"/>
</dbReference>
<feature type="transmembrane region" description="Helical" evidence="6">
    <location>
        <begin position="158"/>
        <end position="179"/>
    </location>
</feature>
<sequence>MSSATNIHLSGVALNTIVLTYVFLFLALIVAVDHVYFRRIIKNSFRWDDMITLCAFILSLALVGQITWAVIDGGQGQHVSNVTKGHFGIMAKAIFVAVFICRPIQASYLDVPGSCGNQMVAFVSLEIGGLLLDIAITGIPCQQILNFSGRKRDHVNNLVVFSAGGLVTIITALRIAALHRVNTSDFSYDQGYMGLLSTIGGILGLIVCCAVSISWRIRHSNLFHYIISRMRLFDSNRSAQFSNDKEPSSPSEKVKLGIWLMPPHKNSILEKILENAHHLALSQRYPLVSTFSYRLGLLLASLYRRPTSSLSRIQIWAQIIWNSHGRGILTGLNTWRGVQSTMNPSFDWASETEHGHVEHAICSQPERGKYAFLKKVQLGYDVFIKFEFPDILTIQKRQNPKSAIVRAQLYVNGFQLGNTTSSPVPEGTTKETASERR</sequence>
<dbReference type="GO" id="GO:0016020">
    <property type="term" value="C:membrane"/>
    <property type="evidence" value="ECO:0007669"/>
    <property type="project" value="UniProtKB-SubCell"/>
</dbReference>
<dbReference type="EMBL" id="GG698907">
    <property type="protein sequence ID" value="EEU41726.1"/>
    <property type="molecule type" value="Genomic_DNA"/>
</dbReference>
<reference evidence="8 9" key="1">
    <citation type="journal article" date="2009" name="PLoS Genet.">
        <title>The genome of Nectria haematococca: contribution of supernumerary chromosomes to gene expansion.</title>
        <authorList>
            <person name="Coleman J.J."/>
            <person name="Rounsley S.D."/>
            <person name="Rodriguez-Carres M."/>
            <person name="Kuo A."/>
            <person name="Wasmann C.C."/>
            <person name="Grimwood J."/>
            <person name="Schmutz J."/>
            <person name="Taga M."/>
            <person name="White G.J."/>
            <person name="Zhou S."/>
            <person name="Schwartz D.C."/>
            <person name="Freitag M."/>
            <person name="Ma L.J."/>
            <person name="Danchin E.G."/>
            <person name="Henrissat B."/>
            <person name="Coutinho P.M."/>
            <person name="Nelson D.R."/>
            <person name="Straney D."/>
            <person name="Napoli C.A."/>
            <person name="Barker B.M."/>
            <person name="Gribskov M."/>
            <person name="Rep M."/>
            <person name="Kroken S."/>
            <person name="Molnar I."/>
            <person name="Rensing C."/>
            <person name="Kennell J.C."/>
            <person name="Zamora J."/>
            <person name="Farman M.L."/>
            <person name="Selker E.U."/>
            <person name="Salamov A."/>
            <person name="Shapiro H."/>
            <person name="Pangilinan J."/>
            <person name="Lindquist E."/>
            <person name="Lamers C."/>
            <person name="Grigoriev I.V."/>
            <person name="Geiser D.M."/>
            <person name="Covert S.F."/>
            <person name="Temporini E."/>
            <person name="Vanetten H.D."/>
        </authorList>
    </citation>
    <scope>NUCLEOTIDE SEQUENCE [LARGE SCALE GENOMIC DNA]</scope>
    <source>
        <strain evidence="9">ATCC MYA-4622 / CBS 123669 / FGSC 9596 / NRRL 45880 / 77-13-4</strain>
    </source>
</reference>
<organism evidence="8 9">
    <name type="scientific">Fusarium vanettenii (strain ATCC MYA-4622 / CBS 123669 / FGSC 9596 / NRRL 45880 / 77-13-4)</name>
    <name type="common">Fusarium solani subsp. pisi</name>
    <dbReference type="NCBI Taxonomy" id="660122"/>
    <lineage>
        <taxon>Eukaryota</taxon>
        <taxon>Fungi</taxon>
        <taxon>Dikarya</taxon>
        <taxon>Ascomycota</taxon>
        <taxon>Pezizomycotina</taxon>
        <taxon>Sordariomycetes</taxon>
        <taxon>Hypocreomycetidae</taxon>
        <taxon>Hypocreales</taxon>
        <taxon>Nectriaceae</taxon>
        <taxon>Fusarium</taxon>
        <taxon>Fusarium solani species complex</taxon>
        <taxon>Fusarium vanettenii</taxon>
    </lineage>
</organism>
<dbReference type="GeneID" id="9676101"/>
<keyword evidence="9" id="KW-1185">Reference proteome</keyword>
<keyword evidence="2 6" id="KW-0812">Transmembrane</keyword>
<evidence type="ECO:0000256" key="2">
    <source>
        <dbReference type="ARBA" id="ARBA00022692"/>
    </source>
</evidence>
<dbReference type="RefSeq" id="XP_003047439.1">
    <property type="nucleotide sequence ID" value="XM_003047393.1"/>
</dbReference>
<evidence type="ECO:0000256" key="4">
    <source>
        <dbReference type="ARBA" id="ARBA00023136"/>
    </source>
</evidence>
<dbReference type="InterPro" id="IPR049326">
    <property type="entry name" value="Rhodopsin_dom_fungi"/>
</dbReference>
<keyword evidence="4 6" id="KW-0472">Membrane</keyword>
<protein>
    <recommendedName>
        <fullName evidence="7">Rhodopsin domain-containing protein</fullName>
    </recommendedName>
</protein>
<proteinExistence type="inferred from homology"/>
<feature type="transmembrane region" description="Helical" evidence="6">
    <location>
        <begin position="191"/>
        <end position="215"/>
    </location>
</feature>
<dbReference type="Pfam" id="PF20684">
    <property type="entry name" value="Fung_rhodopsin"/>
    <property type="match status" value="1"/>
</dbReference>
<accession>C7Z2V4</accession>
<feature type="transmembrane region" description="Helical" evidence="6">
    <location>
        <begin position="49"/>
        <end position="71"/>
    </location>
</feature>
<dbReference type="PANTHER" id="PTHR33048">
    <property type="entry name" value="PTH11-LIKE INTEGRAL MEMBRANE PROTEIN (AFU_ORTHOLOGUE AFUA_5G11245)"/>
    <property type="match status" value="1"/>
</dbReference>
<dbReference type="HOGENOM" id="CLU_627126_0_0_1"/>
<dbReference type="Proteomes" id="UP000005206">
    <property type="component" value="Chromosome 12"/>
</dbReference>
<dbReference type="AlphaFoldDB" id="C7Z2V4"/>
<feature type="transmembrane region" description="Helical" evidence="6">
    <location>
        <begin position="12"/>
        <end position="37"/>
    </location>
</feature>
<feature type="transmembrane region" description="Helical" evidence="6">
    <location>
        <begin position="83"/>
        <end position="101"/>
    </location>
</feature>
<comment type="subcellular location">
    <subcellularLocation>
        <location evidence="1">Membrane</location>
        <topology evidence="1">Multi-pass membrane protein</topology>
    </subcellularLocation>
</comment>
<gene>
    <name evidence="8" type="ORF">NECHADRAFT_87729</name>
</gene>
<evidence type="ECO:0000256" key="6">
    <source>
        <dbReference type="SAM" id="Phobius"/>
    </source>
</evidence>
<comment type="similarity">
    <text evidence="5">Belongs to the SAT4 family.</text>
</comment>
<evidence type="ECO:0000313" key="8">
    <source>
        <dbReference type="EMBL" id="EEU41726.1"/>
    </source>
</evidence>
<name>C7Z2V4_FUSV7</name>
<dbReference type="InterPro" id="IPR052337">
    <property type="entry name" value="SAT4-like"/>
</dbReference>